<reference evidence="2" key="1">
    <citation type="submission" date="2023-06" db="EMBL/GenBank/DDBJ databases">
        <authorList>
            <consortium name="Lawrence Berkeley National Laboratory"/>
            <person name="Ahrendt S."/>
            <person name="Sahu N."/>
            <person name="Indic B."/>
            <person name="Wong-Bajracharya J."/>
            <person name="Merenyi Z."/>
            <person name="Ke H.-M."/>
            <person name="Monk M."/>
            <person name="Kocsube S."/>
            <person name="Drula E."/>
            <person name="Lipzen A."/>
            <person name="Balint B."/>
            <person name="Henrissat B."/>
            <person name="Andreopoulos B."/>
            <person name="Martin F.M."/>
            <person name="Harder C.B."/>
            <person name="Rigling D."/>
            <person name="Ford K.L."/>
            <person name="Foster G.D."/>
            <person name="Pangilinan J."/>
            <person name="Papanicolaou A."/>
            <person name="Barry K."/>
            <person name="LaButti K."/>
            <person name="Viragh M."/>
            <person name="Koriabine M."/>
            <person name="Yan M."/>
            <person name="Riley R."/>
            <person name="Champramary S."/>
            <person name="Plett K.L."/>
            <person name="Tsai I.J."/>
            <person name="Slot J."/>
            <person name="Sipos G."/>
            <person name="Plett J."/>
            <person name="Nagy L.G."/>
            <person name="Grigoriev I.V."/>
        </authorList>
    </citation>
    <scope>NUCLEOTIDE SEQUENCE</scope>
    <source>
        <strain evidence="2">HWK02</strain>
    </source>
</reference>
<gene>
    <name evidence="2" type="ORF">EDD18DRAFT_442652</name>
</gene>
<feature type="compositionally biased region" description="Polar residues" evidence="1">
    <location>
        <begin position="217"/>
        <end position="229"/>
    </location>
</feature>
<evidence type="ECO:0000313" key="2">
    <source>
        <dbReference type="EMBL" id="KAK0492968.1"/>
    </source>
</evidence>
<feature type="compositionally biased region" description="Basic and acidic residues" evidence="1">
    <location>
        <begin position="184"/>
        <end position="193"/>
    </location>
</feature>
<feature type="region of interest" description="Disordered" evidence="1">
    <location>
        <begin position="183"/>
        <end position="229"/>
    </location>
</feature>
<feature type="region of interest" description="Disordered" evidence="1">
    <location>
        <begin position="1"/>
        <end position="22"/>
    </location>
</feature>
<proteinExistence type="predicted"/>
<dbReference type="AlphaFoldDB" id="A0AA39Q1A8"/>
<dbReference type="Proteomes" id="UP001175228">
    <property type="component" value="Unassembled WGS sequence"/>
</dbReference>
<dbReference type="EMBL" id="JAUEPU010000027">
    <property type="protein sequence ID" value="KAK0492968.1"/>
    <property type="molecule type" value="Genomic_DNA"/>
</dbReference>
<accession>A0AA39Q1A8</accession>
<keyword evidence="3" id="KW-1185">Reference proteome</keyword>
<evidence type="ECO:0000256" key="1">
    <source>
        <dbReference type="SAM" id="MobiDB-lite"/>
    </source>
</evidence>
<name>A0AA39Q1A8_9AGAR</name>
<protein>
    <submittedName>
        <fullName evidence="2">Uncharacterized protein</fullName>
    </submittedName>
</protein>
<comment type="caution">
    <text evidence="2">The sequence shown here is derived from an EMBL/GenBank/DDBJ whole genome shotgun (WGS) entry which is preliminary data.</text>
</comment>
<evidence type="ECO:0000313" key="3">
    <source>
        <dbReference type="Proteomes" id="UP001175228"/>
    </source>
</evidence>
<sequence>MKSSGETFNPKRMAPITNGRPPSPFPQYFAMVEHPGHLNRSESVPICSPFQGYRWAPKSAPYGTQTVPQWLHTRFPNDRHRHVPAWTRNAPAGAVKAGVECSHVEEQFSSTDRSEPASGYVHDGQRTRHRPPSPISGILPWWNALGTGIGRSRCPFVHLFKGYRWAPKSALSCAQTVARGLRTRFPDDPHRDASASTKRAPAGAVKAGMERSHVEEQLSSTNGNEPANG</sequence>
<organism evidence="2 3">
    <name type="scientific">Armillaria luteobubalina</name>
    <dbReference type="NCBI Taxonomy" id="153913"/>
    <lineage>
        <taxon>Eukaryota</taxon>
        <taxon>Fungi</taxon>
        <taxon>Dikarya</taxon>
        <taxon>Basidiomycota</taxon>
        <taxon>Agaricomycotina</taxon>
        <taxon>Agaricomycetes</taxon>
        <taxon>Agaricomycetidae</taxon>
        <taxon>Agaricales</taxon>
        <taxon>Marasmiineae</taxon>
        <taxon>Physalacriaceae</taxon>
        <taxon>Armillaria</taxon>
    </lineage>
</organism>
<feature type="region of interest" description="Disordered" evidence="1">
    <location>
        <begin position="106"/>
        <end position="132"/>
    </location>
</feature>